<dbReference type="Proteomes" id="UP000078504">
    <property type="component" value="Unassembled WGS sequence"/>
</dbReference>
<organism evidence="1 2">
    <name type="scientific">Buttiauxella gaviniae ATCC 51604</name>
    <dbReference type="NCBI Taxonomy" id="1354253"/>
    <lineage>
        <taxon>Bacteria</taxon>
        <taxon>Pseudomonadati</taxon>
        <taxon>Pseudomonadota</taxon>
        <taxon>Gammaproteobacteria</taxon>
        <taxon>Enterobacterales</taxon>
        <taxon>Enterobacteriaceae</taxon>
        <taxon>Buttiauxella</taxon>
    </lineage>
</organism>
<protein>
    <submittedName>
        <fullName evidence="1">Uncharacterized protein</fullName>
    </submittedName>
</protein>
<reference evidence="1 2" key="1">
    <citation type="submission" date="2016-04" db="EMBL/GenBank/DDBJ databases">
        <title>ATOL: Assembling a taxonomically balanced genome-scale reconstruction of the evolutionary history of the Enterobacteriaceae.</title>
        <authorList>
            <person name="Plunkett G.III."/>
            <person name="Neeno-Eckwall E.C."/>
            <person name="Glasner J.D."/>
            <person name="Perna N.T."/>
        </authorList>
    </citation>
    <scope>NUCLEOTIDE SEQUENCE [LARGE SCALE GENOMIC DNA]</scope>
    <source>
        <strain evidence="1 2">ATCC 51604</strain>
    </source>
</reference>
<comment type="caution">
    <text evidence="1">The sequence shown here is derived from an EMBL/GenBank/DDBJ whole genome shotgun (WGS) entry which is preliminary data.</text>
</comment>
<dbReference type="PATRIC" id="fig|1354253.4.peg.1291"/>
<dbReference type="EMBL" id="LXEP01000011">
    <property type="protein sequence ID" value="OAT22648.1"/>
    <property type="molecule type" value="Genomic_DNA"/>
</dbReference>
<evidence type="ECO:0000313" key="2">
    <source>
        <dbReference type="Proteomes" id="UP000078504"/>
    </source>
</evidence>
<dbReference type="AlphaFoldDB" id="A0A1B7I318"/>
<sequence length="46" mass="5238">MILNEKLIAKRQNQETLSDMSHLADFIDKMPLNKNLSLIVELQAGI</sequence>
<proteinExistence type="predicted"/>
<gene>
    <name evidence="1" type="ORF">M977_01265</name>
</gene>
<evidence type="ECO:0000313" key="1">
    <source>
        <dbReference type="EMBL" id="OAT22648.1"/>
    </source>
</evidence>
<name>A0A1B7I318_9ENTR</name>
<accession>A0A1B7I318</accession>